<evidence type="ECO:0000313" key="2">
    <source>
        <dbReference type="Proteomes" id="UP001501207"/>
    </source>
</evidence>
<comment type="caution">
    <text evidence="1">The sequence shown here is derived from an EMBL/GenBank/DDBJ whole genome shotgun (WGS) entry which is preliminary data.</text>
</comment>
<evidence type="ECO:0000313" key="1">
    <source>
        <dbReference type="EMBL" id="GAA4320267.1"/>
    </source>
</evidence>
<dbReference type="RefSeq" id="WP_344981695.1">
    <property type="nucleotide sequence ID" value="NZ_BAABFN010000022.1"/>
</dbReference>
<organism evidence="1 2">
    <name type="scientific">Compostibacter hankyongensis</name>
    <dbReference type="NCBI Taxonomy" id="1007089"/>
    <lineage>
        <taxon>Bacteria</taxon>
        <taxon>Pseudomonadati</taxon>
        <taxon>Bacteroidota</taxon>
        <taxon>Chitinophagia</taxon>
        <taxon>Chitinophagales</taxon>
        <taxon>Chitinophagaceae</taxon>
        <taxon>Compostibacter</taxon>
    </lineage>
</organism>
<gene>
    <name evidence="1" type="ORF">GCM10023143_34320</name>
</gene>
<dbReference type="EMBL" id="BAABFN010000022">
    <property type="protein sequence ID" value="GAA4320267.1"/>
    <property type="molecule type" value="Genomic_DNA"/>
</dbReference>
<reference evidence="2" key="1">
    <citation type="journal article" date="2019" name="Int. J. Syst. Evol. Microbiol.">
        <title>The Global Catalogue of Microorganisms (GCM) 10K type strain sequencing project: providing services to taxonomists for standard genome sequencing and annotation.</title>
        <authorList>
            <consortium name="The Broad Institute Genomics Platform"/>
            <consortium name="The Broad Institute Genome Sequencing Center for Infectious Disease"/>
            <person name="Wu L."/>
            <person name="Ma J."/>
        </authorList>
    </citation>
    <scope>NUCLEOTIDE SEQUENCE [LARGE SCALE GENOMIC DNA]</scope>
    <source>
        <strain evidence="2">JCM 17664</strain>
    </source>
</reference>
<name>A0ABP8GAL7_9BACT</name>
<dbReference type="InterPro" id="IPR041055">
    <property type="entry name" value="Kinase-PolyVal"/>
</dbReference>
<dbReference type="Pfam" id="PF18762">
    <property type="entry name" value="Kinase-PolyVal"/>
    <property type="match status" value="1"/>
</dbReference>
<keyword evidence="2" id="KW-1185">Reference proteome</keyword>
<dbReference type="Proteomes" id="UP001501207">
    <property type="component" value="Unassembled WGS sequence"/>
</dbReference>
<accession>A0ABP8GAL7</accession>
<sequence>MTGDESQKKLQDIVRGAFLEGEGDHCTTVRNLLCQSFGSDTTVKSEFESKAILKEKQAGFLKAYADKTGHWLPSLPSGSQYLTRGGEAEVYLAKDRRHVIKVNDGIYYATWLEYFNSLVIHNLLFPNTAYSLLGFTENNNKNLCVVLEQSFVEGEQAELNAIKQLLVFNGFVNVKHQDYYNEALGLLLEDMHDENVIAKDDVRSSPPNDKKR</sequence>
<proteinExistence type="predicted"/>
<protein>
    <submittedName>
        <fullName evidence="1">Uncharacterized protein</fullName>
    </submittedName>
</protein>